<reference evidence="2 3" key="1">
    <citation type="submission" date="2013-01" db="EMBL/GenBank/DDBJ databases">
        <title>The Genome Sequence of Escherichia coli KTE182.</title>
        <authorList>
            <consortium name="The Broad Institute Genome Sequencing Platform"/>
            <consortium name="The Broad Institute Genome Sequencing Center for Infectious Disease"/>
            <person name="Feldgarden M."/>
            <person name="Nielsen K.L."/>
            <person name="Frimodt-Moller N."/>
            <person name="Andersen P.S."/>
            <person name="Walker B."/>
            <person name="Young S.K."/>
            <person name="Zeng Q."/>
            <person name="Gargeya S."/>
            <person name="Fitzgerald M."/>
            <person name="Haas B."/>
            <person name="Abouelleil A."/>
            <person name="Alvarado L."/>
            <person name="Arachchi H.M."/>
            <person name="Berlin A.M."/>
            <person name="Chapman S.B."/>
            <person name="Dewar J."/>
            <person name="Goldberg J."/>
            <person name="Griggs A."/>
            <person name="Gujja S."/>
            <person name="Hansen M."/>
            <person name="Howarth C."/>
            <person name="Imamovic A."/>
            <person name="Larimer J."/>
            <person name="McCowan C."/>
            <person name="Murphy C."/>
            <person name="Neiman D."/>
            <person name="Pearson M."/>
            <person name="Priest M."/>
            <person name="Roberts A."/>
            <person name="Saif S."/>
            <person name="Shea T."/>
            <person name="Sisk P."/>
            <person name="Sykes S."/>
            <person name="Wortman J."/>
            <person name="Nusbaum C."/>
            <person name="Birren B."/>
        </authorList>
    </citation>
    <scope>NUCLEOTIDE SEQUENCE [LARGE SCALE GENOMIC DNA]</scope>
    <source>
        <strain evidence="2 3">KTE182</strain>
    </source>
</reference>
<name>S1Q3X7_ECOLX</name>
<comment type="caution">
    <text evidence="2">The sequence shown here is derived from an EMBL/GenBank/DDBJ whole genome shotgun (WGS) entry which is preliminary data.</text>
</comment>
<dbReference type="HOGENOM" id="CLU_1774570_0_0_6"/>
<accession>S1Q3X7</accession>
<proteinExistence type="predicted"/>
<dbReference type="AlphaFoldDB" id="S1Q3X7"/>
<feature type="transmembrane region" description="Helical" evidence="1">
    <location>
        <begin position="74"/>
        <end position="94"/>
    </location>
</feature>
<keyword evidence="1" id="KW-0812">Transmembrane</keyword>
<organism evidence="2 3">
    <name type="scientific">Escherichia coli KTE182</name>
    <dbReference type="NCBI Taxonomy" id="1181728"/>
    <lineage>
        <taxon>Bacteria</taxon>
        <taxon>Pseudomonadati</taxon>
        <taxon>Pseudomonadota</taxon>
        <taxon>Gammaproteobacteria</taxon>
        <taxon>Enterobacterales</taxon>
        <taxon>Enterobacteriaceae</taxon>
        <taxon>Escherichia</taxon>
    </lineage>
</organism>
<dbReference type="Proteomes" id="UP000014179">
    <property type="component" value="Unassembled WGS sequence"/>
</dbReference>
<evidence type="ECO:0008006" key="4">
    <source>
        <dbReference type="Google" id="ProtNLM"/>
    </source>
</evidence>
<protein>
    <recommendedName>
        <fullName evidence="4">Ybl63</fullName>
    </recommendedName>
</protein>
<keyword evidence="1" id="KW-1133">Transmembrane helix</keyword>
<gene>
    <name evidence="2" type="ORF">A13A_01108</name>
</gene>
<evidence type="ECO:0000313" key="2">
    <source>
        <dbReference type="EMBL" id="EOX00370.1"/>
    </source>
</evidence>
<dbReference type="EMBL" id="ASUG01000024">
    <property type="protein sequence ID" value="EOX00370.1"/>
    <property type="molecule type" value="Genomic_DNA"/>
</dbReference>
<evidence type="ECO:0000313" key="3">
    <source>
        <dbReference type="Proteomes" id="UP000014179"/>
    </source>
</evidence>
<evidence type="ECO:0000256" key="1">
    <source>
        <dbReference type="SAM" id="Phobius"/>
    </source>
</evidence>
<sequence length="146" mass="16027">MDISPLLHALCAVAAQILVGLFTGNWAYGAIAGCTFFIAREHTQAEYRWIEMFGHGKRMNMPWWGGFDPRAWDVASLMDFAVPVVACLLVWLLVNRGRKKVSCICNGGRNPVAGSQEKVSGVAVLGCCANWVITDPVYGSFPFCVR</sequence>
<keyword evidence="1" id="KW-0472">Membrane</keyword>